<keyword evidence="4" id="KW-1185">Reference proteome</keyword>
<keyword evidence="2" id="KW-0812">Transmembrane</keyword>
<feature type="transmembrane region" description="Helical" evidence="2">
    <location>
        <begin position="104"/>
        <end position="122"/>
    </location>
</feature>
<dbReference type="Proteomes" id="UP001215151">
    <property type="component" value="Unassembled WGS sequence"/>
</dbReference>
<keyword evidence="2" id="KW-0472">Membrane</keyword>
<comment type="caution">
    <text evidence="3">The sequence shown here is derived from an EMBL/GenBank/DDBJ whole genome shotgun (WGS) entry which is preliminary data.</text>
</comment>
<sequence>MLACSGYLAFSAFTCLRVYGIWGRDWKPLLVVFPSLSIMKLILAVVKTYGILRESLCTGLRTPLSTLLLYDAFIPGTAYFLFMLCAQLATLLPVCMRYSTIGQIWLSFSQVLTNIAVSRLILNLRGLYFANRAGCEAETSLHLSNVRLFGLNTANIVGNLGETPMLPAHSAEPDDVPPFDAHGDFDDPQSTSHSKSASSEWALSKGETELMGMGIPGTPRCIATTRSLSGREKR</sequence>
<dbReference type="AlphaFoldDB" id="A0AAD7TQV3"/>
<evidence type="ECO:0008006" key="5">
    <source>
        <dbReference type="Google" id="ProtNLM"/>
    </source>
</evidence>
<protein>
    <recommendedName>
        <fullName evidence="5">Transmembrane protein</fullName>
    </recommendedName>
</protein>
<accession>A0AAD7TQV3</accession>
<reference evidence="3" key="1">
    <citation type="submission" date="2022-11" db="EMBL/GenBank/DDBJ databases">
        <title>Genome Sequence of Cubamyces cubensis.</title>
        <authorList>
            <person name="Buettner E."/>
        </authorList>
    </citation>
    <scope>NUCLEOTIDE SEQUENCE</scope>
    <source>
        <strain evidence="3">MPL-01</strain>
    </source>
</reference>
<feature type="region of interest" description="Disordered" evidence="1">
    <location>
        <begin position="167"/>
        <end position="234"/>
    </location>
</feature>
<feature type="transmembrane region" description="Helical" evidence="2">
    <location>
        <begin position="67"/>
        <end position="92"/>
    </location>
</feature>
<feature type="compositionally biased region" description="Polar residues" evidence="1">
    <location>
        <begin position="188"/>
        <end position="201"/>
    </location>
</feature>
<gene>
    <name evidence="3" type="ORF">ONZ51_g7257</name>
</gene>
<dbReference type="EMBL" id="JAPEVG010000190">
    <property type="protein sequence ID" value="KAJ8474387.1"/>
    <property type="molecule type" value="Genomic_DNA"/>
</dbReference>
<evidence type="ECO:0000256" key="1">
    <source>
        <dbReference type="SAM" id="MobiDB-lite"/>
    </source>
</evidence>
<evidence type="ECO:0000313" key="3">
    <source>
        <dbReference type="EMBL" id="KAJ8474387.1"/>
    </source>
</evidence>
<feature type="transmembrane region" description="Helical" evidence="2">
    <location>
        <begin position="27"/>
        <end position="46"/>
    </location>
</feature>
<name>A0AAD7TQV3_9APHY</name>
<proteinExistence type="predicted"/>
<evidence type="ECO:0000313" key="4">
    <source>
        <dbReference type="Proteomes" id="UP001215151"/>
    </source>
</evidence>
<organism evidence="3 4">
    <name type="scientific">Trametes cubensis</name>
    <dbReference type="NCBI Taxonomy" id="1111947"/>
    <lineage>
        <taxon>Eukaryota</taxon>
        <taxon>Fungi</taxon>
        <taxon>Dikarya</taxon>
        <taxon>Basidiomycota</taxon>
        <taxon>Agaricomycotina</taxon>
        <taxon>Agaricomycetes</taxon>
        <taxon>Polyporales</taxon>
        <taxon>Polyporaceae</taxon>
        <taxon>Trametes</taxon>
    </lineage>
</organism>
<evidence type="ECO:0000256" key="2">
    <source>
        <dbReference type="SAM" id="Phobius"/>
    </source>
</evidence>
<keyword evidence="2" id="KW-1133">Transmembrane helix</keyword>